<evidence type="ECO:0000313" key="2">
    <source>
        <dbReference type="Proteomes" id="UP001218208"/>
    </source>
</evidence>
<dbReference type="RefSeq" id="WP_162622004.1">
    <property type="nucleotide sequence ID" value="NZ_CP029773.1"/>
</dbReference>
<evidence type="ECO:0000313" key="1">
    <source>
        <dbReference type="EMBL" id="EKT4094277.1"/>
    </source>
</evidence>
<gene>
    <name evidence="1" type="ORF">QEG23_003830</name>
</gene>
<name>A0AAI9C2Q9_STEMA</name>
<dbReference type="Pfam" id="PF13365">
    <property type="entry name" value="Trypsin_2"/>
    <property type="match status" value="1"/>
</dbReference>
<sequence>MNPATYISMSTVRLLCGSNGVSVSVGTGFFYLVEIDTPEGKGNFPLVFTNKHVVNGHNEIRITVTTRSSSDDVSELVVAPGDVHRTFLIPNCQQRIVFHPDAGVDLCAFYVGDVFEAVQNSGLFIRNTFLHKNFLVPHDERKNVRAIEPIMMIGYPNGLWDEHNNRPLARRGSTASHPFLKWNGRQEFVIDAACFPGSSGSPVFLFEDIMFRTKDNSYTPGTRAQLLGVLASGPLFTNEGTLVQRDIPTATAIVPVVPSMMNLGNVVHADALQKVIDLASAASVEGRTFARAISV</sequence>
<protein>
    <submittedName>
        <fullName evidence="1">Trypsin-like peptidase domain-containing protein</fullName>
    </submittedName>
</protein>
<dbReference type="AlphaFoldDB" id="A0AAI9C2Q9"/>
<dbReference type="Proteomes" id="UP001218208">
    <property type="component" value="Unassembled WGS sequence"/>
</dbReference>
<dbReference type="SUPFAM" id="SSF50494">
    <property type="entry name" value="Trypsin-like serine proteases"/>
    <property type="match status" value="1"/>
</dbReference>
<reference evidence="1" key="1">
    <citation type="submission" date="2022-07" db="EMBL/GenBank/DDBJ databases">
        <authorList>
            <consortium name="DAFM: The Division of Animal and Food Microbiology"/>
        </authorList>
    </citation>
    <scope>NUCLEOTIDE SEQUENCE</scope>
    <source>
        <strain evidence="1">19MO01SH01-2</strain>
    </source>
</reference>
<dbReference type="Gene3D" id="2.40.10.10">
    <property type="entry name" value="Trypsin-like serine proteases"/>
    <property type="match status" value="1"/>
</dbReference>
<accession>A0AAI9C2Q9</accession>
<dbReference type="InterPro" id="IPR009003">
    <property type="entry name" value="Peptidase_S1_PA"/>
</dbReference>
<proteinExistence type="predicted"/>
<dbReference type="EMBL" id="ABLOJW010000026">
    <property type="protein sequence ID" value="EKT4094277.1"/>
    <property type="molecule type" value="Genomic_DNA"/>
</dbReference>
<organism evidence="1 2">
    <name type="scientific">Stenotrophomonas maltophilia</name>
    <name type="common">Pseudomonas maltophilia</name>
    <name type="synonym">Xanthomonas maltophilia</name>
    <dbReference type="NCBI Taxonomy" id="40324"/>
    <lineage>
        <taxon>Bacteria</taxon>
        <taxon>Pseudomonadati</taxon>
        <taxon>Pseudomonadota</taxon>
        <taxon>Gammaproteobacteria</taxon>
        <taxon>Lysobacterales</taxon>
        <taxon>Lysobacteraceae</taxon>
        <taxon>Stenotrophomonas</taxon>
        <taxon>Stenotrophomonas maltophilia group</taxon>
    </lineage>
</organism>
<comment type="caution">
    <text evidence="1">The sequence shown here is derived from an EMBL/GenBank/DDBJ whole genome shotgun (WGS) entry which is preliminary data.</text>
</comment>
<dbReference type="InterPro" id="IPR043504">
    <property type="entry name" value="Peptidase_S1_PA_chymotrypsin"/>
</dbReference>